<accession>A0A2P6TT12</accession>
<keyword evidence="1" id="KW-1133">Transmembrane helix</keyword>
<feature type="transmembrane region" description="Helical" evidence="1">
    <location>
        <begin position="6"/>
        <end position="26"/>
    </location>
</feature>
<dbReference type="EMBL" id="LHPG02000007">
    <property type="protein sequence ID" value="PRW57184.1"/>
    <property type="molecule type" value="Genomic_DNA"/>
</dbReference>
<dbReference type="AlphaFoldDB" id="A0A2P6TT12"/>
<keyword evidence="1" id="KW-0472">Membrane</keyword>
<evidence type="ECO:0000313" key="3">
    <source>
        <dbReference type="Proteomes" id="UP000239899"/>
    </source>
</evidence>
<proteinExistence type="predicted"/>
<evidence type="ECO:0000313" key="2">
    <source>
        <dbReference type="EMBL" id="PRW57184.1"/>
    </source>
</evidence>
<evidence type="ECO:0000256" key="1">
    <source>
        <dbReference type="SAM" id="Phobius"/>
    </source>
</evidence>
<sequence length="309" mass="33382">MGRAAEWGLCLAAAIVPLLLLNTVGLPETWAAFRRYTNALLAYSEEHPLRVPKPGDKIRDYDTLDSDLMAWHAGFGALVDRASSMAVVRLGWGAPCAECIAPQLVPSTWPLNVASFTSRKQVGLMTDGDLGLELEFNAAAGSDKRALKSQLYAPRDITLLAYLLLSMAIFMTRALPLSALVLVLNICNLSVCLALKGMTDALLKALEPLDNSIQDFLLLRLERGSNQALLQQAVCLQKLQAAANVFAGTRFCFNITVPFVGSLSVSVAVMASVAGATSLRCLHRLMRGLLGVHSRTAHHHHNGHDKKGN</sequence>
<comment type="caution">
    <text evidence="2">The sequence shown here is derived from an EMBL/GenBank/DDBJ whole genome shotgun (WGS) entry which is preliminary data.</text>
</comment>
<gene>
    <name evidence="2" type="ORF">C2E21_3969</name>
</gene>
<keyword evidence="1" id="KW-0812">Transmembrane</keyword>
<dbReference type="OrthoDB" id="10422772at2759"/>
<feature type="transmembrane region" description="Helical" evidence="1">
    <location>
        <begin position="152"/>
        <end position="171"/>
    </location>
</feature>
<name>A0A2P6TT12_CHLSO</name>
<organism evidence="2 3">
    <name type="scientific">Chlorella sorokiniana</name>
    <name type="common">Freshwater green alga</name>
    <dbReference type="NCBI Taxonomy" id="3076"/>
    <lineage>
        <taxon>Eukaryota</taxon>
        <taxon>Viridiplantae</taxon>
        <taxon>Chlorophyta</taxon>
        <taxon>core chlorophytes</taxon>
        <taxon>Trebouxiophyceae</taxon>
        <taxon>Chlorellales</taxon>
        <taxon>Chlorellaceae</taxon>
        <taxon>Chlorella clade</taxon>
        <taxon>Chlorella</taxon>
    </lineage>
</organism>
<reference evidence="2 3" key="1">
    <citation type="journal article" date="2018" name="Plant J.">
        <title>Genome sequences of Chlorella sorokiniana UTEX 1602 and Micractinium conductrix SAG 241.80: implications to maltose excretion by a green alga.</title>
        <authorList>
            <person name="Arriola M.B."/>
            <person name="Velmurugan N."/>
            <person name="Zhang Y."/>
            <person name="Plunkett M.H."/>
            <person name="Hondzo H."/>
            <person name="Barney B.M."/>
        </authorList>
    </citation>
    <scope>NUCLEOTIDE SEQUENCE [LARGE SCALE GENOMIC DNA]</scope>
    <source>
        <strain evidence="3">UTEX 1602</strain>
    </source>
</reference>
<keyword evidence="3" id="KW-1185">Reference proteome</keyword>
<protein>
    <submittedName>
        <fullName evidence="2">Lactate utilization B C</fullName>
    </submittedName>
</protein>
<dbReference type="Proteomes" id="UP000239899">
    <property type="component" value="Unassembled WGS sequence"/>
</dbReference>